<organism evidence="1 2">
    <name type="scientific">Phytophthora fragariaefolia</name>
    <dbReference type="NCBI Taxonomy" id="1490495"/>
    <lineage>
        <taxon>Eukaryota</taxon>
        <taxon>Sar</taxon>
        <taxon>Stramenopiles</taxon>
        <taxon>Oomycota</taxon>
        <taxon>Peronosporomycetes</taxon>
        <taxon>Peronosporales</taxon>
        <taxon>Peronosporaceae</taxon>
        <taxon>Phytophthora</taxon>
    </lineage>
</organism>
<dbReference type="EMBL" id="BSXT01003873">
    <property type="protein sequence ID" value="GMF55913.1"/>
    <property type="molecule type" value="Genomic_DNA"/>
</dbReference>
<name>A0A9W6Y4Y3_9STRA</name>
<evidence type="ECO:0000313" key="2">
    <source>
        <dbReference type="Proteomes" id="UP001165121"/>
    </source>
</evidence>
<sequence length="322" mass="36930">MAFKITSTLPSPSRRFQYFKSRMFVVSNGSNSGVGFDVLESMEPKILETHTSTCFLWLHVAACIWLVPPWDYHRLRKSIRLPNYKYCRSLWWVCTCSLASPRDQYFRTSLDTSGMGCTRSRDLEEQPPLQAANKFWELSTASRYCSVLLGGIWTIFWSTTLNFNKPSASLAMDSGDWKIYGQRAEYLLRVGQCGVNNIECQQLWALANQFSPRGTLKSELYRLHLLVAIGDIDRACDGYFSLLKINANAENSSVHNNVAVCLVMRGKLIEAQRQFLIAVECPAIEETMTVHIKNTQRFQEWQALRTRHDLNDMPGFTGRMTY</sequence>
<proteinExistence type="predicted"/>
<protein>
    <submittedName>
        <fullName evidence="1">Unnamed protein product</fullName>
    </submittedName>
</protein>
<gene>
    <name evidence="1" type="ORF">Pfra01_002362400</name>
</gene>
<keyword evidence="2" id="KW-1185">Reference proteome</keyword>
<accession>A0A9W6Y4Y3</accession>
<comment type="caution">
    <text evidence="1">The sequence shown here is derived from an EMBL/GenBank/DDBJ whole genome shotgun (WGS) entry which is preliminary data.</text>
</comment>
<dbReference type="Proteomes" id="UP001165121">
    <property type="component" value="Unassembled WGS sequence"/>
</dbReference>
<reference evidence="1" key="1">
    <citation type="submission" date="2023-04" db="EMBL/GenBank/DDBJ databases">
        <title>Phytophthora fragariaefolia NBRC 109709.</title>
        <authorList>
            <person name="Ichikawa N."/>
            <person name="Sato H."/>
            <person name="Tonouchi N."/>
        </authorList>
    </citation>
    <scope>NUCLEOTIDE SEQUENCE</scope>
    <source>
        <strain evidence="1">NBRC 109709</strain>
    </source>
</reference>
<dbReference type="AlphaFoldDB" id="A0A9W6Y4Y3"/>
<evidence type="ECO:0000313" key="1">
    <source>
        <dbReference type="EMBL" id="GMF55913.1"/>
    </source>
</evidence>